<dbReference type="InterPro" id="IPR025997">
    <property type="entry name" value="SBP_2_dom"/>
</dbReference>
<dbReference type="Proteomes" id="UP001515683">
    <property type="component" value="Unassembled WGS sequence"/>
</dbReference>
<dbReference type="PROSITE" id="PS50943">
    <property type="entry name" value="HTH_CROC1"/>
    <property type="match status" value="1"/>
</dbReference>
<keyword evidence="1" id="KW-0805">Transcription regulation</keyword>
<dbReference type="InterPro" id="IPR028082">
    <property type="entry name" value="Peripla_BP_I"/>
</dbReference>
<sequence>MTNPQNKKKKVTLADVAAEAGVGQATVDRFLSGRTTVKPSTAEKISRAMAKLDYRPVNTHSSVEALTCDRILPAKIGFIFPSVSDSMYDTLLHGLKEKLSREFKNPPDIIVYECDIQNHAAVASLIETLSHKVGYIGLVALDDPIIGLSIKTAADSGVKIFTLFSPLADYGQVAHLGLDDRKAGRSAAWIAYKLIQEGDNVAIFQGHNRFLCQEICEISFRSYFREKNVNINILGPILTHEKIDLARKETLDLVNKNAKLDLVYAPCGGVVGIIDALKENKNNTFLICHGPFPGWQAMLINDAVDVIIYHDIHSLIENMIEIINTEFQTATSPLFMPVNFEIKMRENI</sequence>
<evidence type="ECO:0000256" key="1">
    <source>
        <dbReference type="ARBA" id="ARBA00023015"/>
    </source>
</evidence>
<reference evidence="6 7" key="1">
    <citation type="journal article" date="2019" name="bioRxiv">
        <title>Bacteria contribute to plant secondary compound degradation in a generalist herbivore system.</title>
        <authorList>
            <person name="Francoeur C.B."/>
            <person name="Khadempour L."/>
            <person name="Moreira-Soto R.D."/>
            <person name="Gotting K."/>
            <person name="Book A.J."/>
            <person name="Pinto-Tomas A.A."/>
            <person name="Keefover-Ring K."/>
            <person name="Currie C.R."/>
        </authorList>
    </citation>
    <scope>NUCLEOTIDE SEQUENCE [LARGE SCALE GENOMIC DNA]</scope>
    <source>
        <strain evidence="6">Acro-835</strain>
    </source>
</reference>
<evidence type="ECO:0000256" key="3">
    <source>
        <dbReference type="ARBA" id="ARBA00023163"/>
    </source>
</evidence>
<evidence type="ECO:0000259" key="4">
    <source>
        <dbReference type="PROSITE" id="PS50932"/>
    </source>
</evidence>
<evidence type="ECO:0000259" key="5">
    <source>
        <dbReference type="PROSITE" id="PS50943"/>
    </source>
</evidence>
<feature type="domain" description="HTH cro/C1-type" evidence="5">
    <location>
        <begin position="7"/>
        <end position="55"/>
    </location>
</feature>
<dbReference type="SMART" id="SM00354">
    <property type="entry name" value="HTH_LACI"/>
    <property type="match status" value="1"/>
</dbReference>
<name>A0ABX0R9U0_9GAMM</name>
<evidence type="ECO:0000256" key="2">
    <source>
        <dbReference type="ARBA" id="ARBA00023125"/>
    </source>
</evidence>
<dbReference type="PROSITE" id="PS50932">
    <property type="entry name" value="HTH_LACI_2"/>
    <property type="match status" value="1"/>
</dbReference>
<keyword evidence="3" id="KW-0804">Transcription</keyword>
<dbReference type="CDD" id="cd06307">
    <property type="entry name" value="PBP1_sugar_binding"/>
    <property type="match status" value="1"/>
</dbReference>
<dbReference type="PANTHER" id="PTHR30146">
    <property type="entry name" value="LACI-RELATED TRANSCRIPTIONAL REPRESSOR"/>
    <property type="match status" value="1"/>
</dbReference>
<dbReference type="Gene3D" id="1.10.260.40">
    <property type="entry name" value="lambda repressor-like DNA-binding domains"/>
    <property type="match status" value="1"/>
</dbReference>
<dbReference type="InterPro" id="IPR000843">
    <property type="entry name" value="HTH_LacI"/>
</dbReference>
<evidence type="ECO:0000313" key="7">
    <source>
        <dbReference type="Proteomes" id="UP001515683"/>
    </source>
</evidence>
<dbReference type="CDD" id="cd01392">
    <property type="entry name" value="HTH_LacI"/>
    <property type="match status" value="1"/>
</dbReference>
<dbReference type="InterPro" id="IPR001387">
    <property type="entry name" value="Cro/C1-type_HTH"/>
</dbReference>
<dbReference type="Pfam" id="PF13407">
    <property type="entry name" value="Peripla_BP_4"/>
    <property type="match status" value="1"/>
</dbReference>
<dbReference type="PANTHER" id="PTHR30146:SF152">
    <property type="entry name" value="TRANSCRIPTIONAL REGULATORY PROTEIN"/>
    <property type="match status" value="1"/>
</dbReference>
<protein>
    <submittedName>
        <fullName evidence="6">Substrate-binding domain-containing protein</fullName>
    </submittedName>
</protein>
<keyword evidence="7" id="KW-1185">Reference proteome</keyword>
<comment type="caution">
    <text evidence="6">The sequence shown here is derived from an EMBL/GenBank/DDBJ whole genome shotgun (WGS) entry which is preliminary data.</text>
</comment>
<dbReference type="RefSeq" id="WP_167014102.1">
    <property type="nucleotide sequence ID" value="NZ_VWXF01000003.1"/>
</dbReference>
<dbReference type="PROSITE" id="PS00356">
    <property type="entry name" value="HTH_LACI_1"/>
    <property type="match status" value="1"/>
</dbReference>
<dbReference type="SUPFAM" id="SSF53822">
    <property type="entry name" value="Periplasmic binding protein-like I"/>
    <property type="match status" value="1"/>
</dbReference>
<dbReference type="Pfam" id="PF00356">
    <property type="entry name" value="LacI"/>
    <property type="match status" value="1"/>
</dbReference>
<organism evidence="6 7">
    <name type="scientific">Candidatus Pantoea multigeneris</name>
    <dbReference type="NCBI Taxonomy" id="2608357"/>
    <lineage>
        <taxon>Bacteria</taxon>
        <taxon>Pseudomonadati</taxon>
        <taxon>Pseudomonadota</taxon>
        <taxon>Gammaproteobacteria</taxon>
        <taxon>Enterobacterales</taxon>
        <taxon>Erwiniaceae</taxon>
        <taxon>Pantoea</taxon>
    </lineage>
</organism>
<feature type="domain" description="HTH lacI-type" evidence="4">
    <location>
        <begin position="11"/>
        <end position="65"/>
    </location>
</feature>
<dbReference type="SUPFAM" id="SSF47413">
    <property type="entry name" value="lambda repressor-like DNA-binding domains"/>
    <property type="match status" value="1"/>
</dbReference>
<gene>
    <name evidence="6" type="ORF">F3J40_09615</name>
</gene>
<dbReference type="InterPro" id="IPR010982">
    <property type="entry name" value="Lambda_DNA-bd_dom_sf"/>
</dbReference>
<dbReference type="EMBL" id="VWXF01000003">
    <property type="protein sequence ID" value="NIF21852.1"/>
    <property type="molecule type" value="Genomic_DNA"/>
</dbReference>
<dbReference type="Gene3D" id="3.40.50.2300">
    <property type="match status" value="2"/>
</dbReference>
<keyword evidence="2" id="KW-0238">DNA-binding</keyword>
<proteinExistence type="predicted"/>
<accession>A0ABX0R9U0</accession>
<evidence type="ECO:0000313" key="6">
    <source>
        <dbReference type="EMBL" id="NIF21852.1"/>
    </source>
</evidence>